<feature type="transmembrane region" description="Helical" evidence="6">
    <location>
        <begin position="21"/>
        <end position="39"/>
    </location>
</feature>
<feature type="transmembrane region" description="Helical" evidence="6">
    <location>
        <begin position="45"/>
        <end position="65"/>
    </location>
</feature>
<dbReference type="STRING" id="996342.SAMN05443551_2518"/>
<feature type="transmembrane region" description="Helical" evidence="6">
    <location>
        <begin position="239"/>
        <end position="268"/>
    </location>
</feature>
<evidence type="ECO:0000256" key="1">
    <source>
        <dbReference type="ARBA" id="ARBA00004141"/>
    </source>
</evidence>
<dbReference type="OrthoDB" id="9799225at2"/>
<gene>
    <name evidence="7" type="ORF">SAMN05443551_2518</name>
</gene>
<dbReference type="GO" id="GO:0055085">
    <property type="term" value="P:transmembrane transport"/>
    <property type="evidence" value="ECO:0007669"/>
    <property type="project" value="TreeGrafter"/>
</dbReference>
<accession>A0A1M5U757</accession>
<reference evidence="7 8" key="1">
    <citation type="submission" date="2016-11" db="EMBL/GenBank/DDBJ databases">
        <authorList>
            <person name="Jaros S."/>
            <person name="Januszkiewicz K."/>
            <person name="Wedrychowicz H."/>
        </authorList>
    </citation>
    <scope>NUCLEOTIDE SEQUENCE [LARGE SCALE GENOMIC DNA]</scope>
    <source>
        <strain evidence="7 8">DSM 29431</strain>
    </source>
</reference>
<feature type="transmembrane region" description="Helical" evidence="6">
    <location>
        <begin position="275"/>
        <end position="295"/>
    </location>
</feature>
<sequence length="390" mass="42472">MRKHSDHDQEKQRATFDNQRLQTWFVGIIAFAVILFLLVQAKFLLISLAIAIMLFSLTSDAISYFQQLRIGSAKVSIWIASTLAVLLIAAILISASAILLTQANTVVVTILQYADPAQRAVAELFSWMGEDVETAVLEWLQGIRFGPYLTSMAGQAGNIASGAVLVTLFVGFMFLERIWFSTKLTSLMGDKESAARVELIISSIIHRVNRYLVVKALISVLTGGLVYAVMTVFGLELAFAMGVLTFVLNFIPNVGSIIATFVVALVSYVQTGDTVIGLSLLLIVGVLQFVVGQVLDPLLLGKTLRLSSFGIIASLAFWAAVWGIVGMFLAVPIMVSIMIICSHIRDLRPLAILLSREGFPDLELDLNNPRVAQDKNAPVDLAARARTPSE</sequence>
<evidence type="ECO:0000256" key="2">
    <source>
        <dbReference type="ARBA" id="ARBA00009773"/>
    </source>
</evidence>
<feature type="transmembrane region" description="Helical" evidence="6">
    <location>
        <begin position="77"/>
        <end position="100"/>
    </location>
</feature>
<dbReference type="EMBL" id="FQXC01000003">
    <property type="protein sequence ID" value="SHH58882.1"/>
    <property type="molecule type" value="Genomic_DNA"/>
</dbReference>
<dbReference type="Proteomes" id="UP000184221">
    <property type="component" value="Unassembled WGS sequence"/>
</dbReference>
<comment type="similarity">
    <text evidence="2">Belongs to the autoinducer-2 exporter (AI-2E) (TC 2.A.86) family.</text>
</comment>
<keyword evidence="4 6" id="KW-1133">Transmembrane helix</keyword>
<dbReference type="RefSeq" id="WP_072777921.1">
    <property type="nucleotide sequence ID" value="NZ_FQXC01000003.1"/>
</dbReference>
<keyword evidence="5 6" id="KW-0472">Membrane</keyword>
<evidence type="ECO:0000256" key="5">
    <source>
        <dbReference type="ARBA" id="ARBA00023136"/>
    </source>
</evidence>
<evidence type="ECO:0000313" key="7">
    <source>
        <dbReference type="EMBL" id="SHH58882.1"/>
    </source>
</evidence>
<keyword evidence="3 6" id="KW-0812">Transmembrane</keyword>
<dbReference type="Pfam" id="PF01594">
    <property type="entry name" value="AI-2E_transport"/>
    <property type="match status" value="1"/>
</dbReference>
<feature type="transmembrane region" description="Helical" evidence="6">
    <location>
        <begin position="212"/>
        <end position="233"/>
    </location>
</feature>
<feature type="transmembrane region" description="Helical" evidence="6">
    <location>
        <begin position="315"/>
        <end position="340"/>
    </location>
</feature>
<dbReference type="AlphaFoldDB" id="A0A1M5U757"/>
<evidence type="ECO:0000256" key="3">
    <source>
        <dbReference type="ARBA" id="ARBA00022692"/>
    </source>
</evidence>
<comment type="subcellular location">
    <subcellularLocation>
        <location evidence="1">Membrane</location>
        <topology evidence="1">Multi-pass membrane protein</topology>
    </subcellularLocation>
</comment>
<evidence type="ECO:0000256" key="4">
    <source>
        <dbReference type="ARBA" id="ARBA00022989"/>
    </source>
</evidence>
<evidence type="ECO:0000313" key="8">
    <source>
        <dbReference type="Proteomes" id="UP000184221"/>
    </source>
</evidence>
<proteinExistence type="inferred from homology"/>
<dbReference type="InterPro" id="IPR002549">
    <property type="entry name" value="AI-2E-like"/>
</dbReference>
<feature type="transmembrane region" description="Helical" evidence="6">
    <location>
        <begin position="156"/>
        <end position="175"/>
    </location>
</feature>
<dbReference type="PANTHER" id="PTHR21716">
    <property type="entry name" value="TRANSMEMBRANE PROTEIN"/>
    <property type="match status" value="1"/>
</dbReference>
<name>A0A1M5U757_9RHOB</name>
<organism evidence="7 8">
    <name type="scientific">Marivita hallyeonensis</name>
    <dbReference type="NCBI Taxonomy" id="996342"/>
    <lineage>
        <taxon>Bacteria</taxon>
        <taxon>Pseudomonadati</taxon>
        <taxon>Pseudomonadota</taxon>
        <taxon>Alphaproteobacteria</taxon>
        <taxon>Rhodobacterales</taxon>
        <taxon>Roseobacteraceae</taxon>
        <taxon>Marivita</taxon>
    </lineage>
</organism>
<evidence type="ECO:0000256" key="6">
    <source>
        <dbReference type="SAM" id="Phobius"/>
    </source>
</evidence>
<dbReference type="GO" id="GO:0016020">
    <property type="term" value="C:membrane"/>
    <property type="evidence" value="ECO:0007669"/>
    <property type="project" value="UniProtKB-SubCell"/>
</dbReference>
<keyword evidence="8" id="KW-1185">Reference proteome</keyword>
<protein>
    <submittedName>
        <fullName evidence="7">Predicted PurR-regulated permease PerM</fullName>
    </submittedName>
</protein>
<dbReference type="PANTHER" id="PTHR21716:SF64">
    <property type="entry name" value="AI-2 TRANSPORT PROTEIN TQSA"/>
    <property type="match status" value="1"/>
</dbReference>